<accession>A0A136J9A0</accession>
<dbReference type="AlphaFoldDB" id="A0A136J9A0"/>
<organism evidence="2 3">
    <name type="scientific">Microdochium bolleyi</name>
    <dbReference type="NCBI Taxonomy" id="196109"/>
    <lineage>
        <taxon>Eukaryota</taxon>
        <taxon>Fungi</taxon>
        <taxon>Dikarya</taxon>
        <taxon>Ascomycota</taxon>
        <taxon>Pezizomycotina</taxon>
        <taxon>Sordariomycetes</taxon>
        <taxon>Xylariomycetidae</taxon>
        <taxon>Xylariales</taxon>
        <taxon>Microdochiaceae</taxon>
        <taxon>Microdochium</taxon>
    </lineage>
</organism>
<dbReference type="InParanoid" id="A0A136J9A0"/>
<proteinExistence type="predicted"/>
<sequence length="199" mass="22089">MPGSERNPARPFEWLPHRPDEGTPAIRTPYEWYSSGRTHEEISARQPAKSYLSKSSGCSSYWAPVTVELRHPGWPKTPLIQGTRPSPSVVKFRISGSVPDDEDAQLVFAYRSLPCSEDDDALALCQVSVNSETRKIEYPISHMLALAPGQYEMFIDFWIPGTEPVTVLDDLIFEVVRGVGEQGPGRAGGEQKMGKRGTI</sequence>
<dbReference type="OrthoDB" id="10520347at2759"/>
<keyword evidence="3" id="KW-1185">Reference proteome</keyword>
<evidence type="ECO:0000313" key="2">
    <source>
        <dbReference type="EMBL" id="KXJ93666.1"/>
    </source>
</evidence>
<dbReference type="EMBL" id="KQ964247">
    <property type="protein sequence ID" value="KXJ93666.1"/>
    <property type="molecule type" value="Genomic_DNA"/>
</dbReference>
<gene>
    <name evidence="2" type="ORF">Micbo1qcDRAFT_38369</name>
</gene>
<evidence type="ECO:0000256" key="1">
    <source>
        <dbReference type="SAM" id="MobiDB-lite"/>
    </source>
</evidence>
<feature type="region of interest" description="Disordered" evidence="1">
    <location>
        <begin position="1"/>
        <end position="26"/>
    </location>
</feature>
<name>A0A136J9A0_9PEZI</name>
<reference evidence="3" key="1">
    <citation type="submission" date="2016-02" db="EMBL/GenBank/DDBJ databases">
        <title>Draft genome sequence of Microdochium bolleyi, a fungal endophyte of beachgrass.</title>
        <authorList>
            <consortium name="DOE Joint Genome Institute"/>
            <person name="David A.S."/>
            <person name="May G."/>
            <person name="Haridas S."/>
            <person name="Lim J."/>
            <person name="Wang M."/>
            <person name="Labutti K."/>
            <person name="Lipzen A."/>
            <person name="Barry K."/>
            <person name="Grigoriev I.V."/>
        </authorList>
    </citation>
    <scope>NUCLEOTIDE SEQUENCE [LARGE SCALE GENOMIC DNA]</scope>
    <source>
        <strain evidence="3">J235TASD1</strain>
    </source>
</reference>
<evidence type="ECO:0000313" key="3">
    <source>
        <dbReference type="Proteomes" id="UP000070501"/>
    </source>
</evidence>
<protein>
    <submittedName>
        <fullName evidence="2">Uncharacterized protein</fullName>
    </submittedName>
</protein>
<dbReference type="Proteomes" id="UP000070501">
    <property type="component" value="Unassembled WGS sequence"/>
</dbReference>